<dbReference type="SMART" id="SM00283">
    <property type="entry name" value="MA"/>
    <property type="match status" value="1"/>
</dbReference>
<evidence type="ECO:0000313" key="12">
    <source>
        <dbReference type="Proteomes" id="UP000009100"/>
    </source>
</evidence>
<name>B7VQH3_VIBA3</name>
<dbReference type="eggNOG" id="COG0840">
    <property type="taxonomic scope" value="Bacteria"/>
</dbReference>
<dbReference type="KEGG" id="vsp:VS_II0204"/>
<dbReference type="STRING" id="575788.VS_II0204"/>
<proteinExistence type="inferred from homology"/>
<keyword evidence="6" id="KW-0175">Coiled coil</keyword>
<evidence type="ECO:0000256" key="5">
    <source>
        <dbReference type="PROSITE-ProRule" id="PRU00284"/>
    </source>
</evidence>
<dbReference type="SUPFAM" id="SSF58104">
    <property type="entry name" value="Methyl-accepting chemotaxis protein (MCP) signaling domain"/>
    <property type="match status" value="1"/>
</dbReference>
<dbReference type="AlphaFoldDB" id="B7VQH3"/>
<dbReference type="HOGENOM" id="CLU_000445_107_27_6"/>
<dbReference type="PANTHER" id="PTHR32089:SF33">
    <property type="entry name" value="TOXIN COREGULATED PILUS BIOSYNTHESIS PROTEIN I"/>
    <property type="match status" value="1"/>
</dbReference>
<dbReference type="PROSITE" id="PS50111">
    <property type="entry name" value="CHEMOTAXIS_TRANSDUC_2"/>
    <property type="match status" value="1"/>
</dbReference>
<evidence type="ECO:0000256" key="3">
    <source>
        <dbReference type="ARBA" id="ARBA00023224"/>
    </source>
</evidence>
<evidence type="ECO:0000256" key="6">
    <source>
        <dbReference type="SAM" id="Coils"/>
    </source>
</evidence>
<dbReference type="FunFam" id="1.10.287.950:FF:000001">
    <property type="entry name" value="Methyl-accepting chemotaxis sensory transducer"/>
    <property type="match status" value="1"/>
</dbReference>
<keyword evidence="2" id="KW-0997">Cell inner membrane</keyword>
<keyword evidence="7" id="KW-1133">Transmembrane helix</keyword>
<feature type="domain" description="Methyl-accepting transducer" evidence="8">
    <location>
        <begin position="288"/>
        <end position="524"/>
    </location>
</feature>
<keyword evidence="2" id="KW-1003">Cell membrane</keyword>
<comment type="subcellular location">
    <subcellularLocation>
        <location evidence="1">Cell inner membrane</location>
        <topology evidence="1">Multi-pass membrane protein</topology>
    </subcellularLocation>
</comment>
<keyword evidence="7" id="KW-0812">Transmembrane</keyword>
<evidence type="ECO:0000256" key="7">
    <source>
        <dbReference type="SAM" id="Phobius"/>
    </source>
</evidence>
<dbReference type="InterPro" id="IPR003660">
    <property type="entry name" value="HAMP_dom"/>
</dbReference>
<keyword evidence="3 5" id="KW-0807">Transducer</keyword>
<feature type="domain" description="T-SNARE coiled-coil homology" evidence="9">
    <location>
        <begin position="475"/>
        <end position="537"/>
    </location>
</feature>
<dbReference type="Pfam" id="PF00015">
    <property type="entry name" value="MCPsignal"/>
    <property type="match status" value="1"/>
</dbReference>
<feature type="coiled-coil region" evidence="6">
    <location>
        <begin position="310"/>
        <end position="344"/>
    </location>
</feature>
<dbReference type="GO" id="GO:0007165">
    <property type="term" value="P:signal transduction"/>
    <property type="evidence" value="ECO:0007669"/>
    <property type="project" value="UniProtKB-KW"/>
</dbReference>
<evidence type="ECO:0000259" key="10">
    <source>
        <dbReference type="PROSITE" id="PS50885"/>
    </source>
</evidence>
<dbReference type="GO" id="GO:0005886">
    <property type="term" value="C:plasma membrane"/>
    <property type="evidence" value="ECO:0007669"/>
    <property type="project" value="UniProtKB-SubCell"/>
</dbReference>
<evidence type="ECO:0000259" key="8">
    <source>
        <dbReference type="PROSITE" id="PS50111"/>
    </source>
</evidence>
<dbReference type="PROSITE" id="PS50192">
    <property type="entry name" value="T_SNARE"/>
    <property type="match status" value="1"/>
</dbReference>
<feature type="transmembrane region" description="Helical" evidence="7">
    <location>
        <begin position="213"/>
        <end position="234"/>
    </location>
</feature>
<dbReference type="CDD" id="cd11386">
    <property type="entry name" value="MCP_signal"/>
    <property type="match status" value="1"/>
</dbReference>
<feature type="transmembrane region" description="Helical" evidence="7">
    <location>
        <begin position="21"/>
        <end position="44"/>
    </location>
</feature>
<feature type="domain" description="HAMP" evidence="10">
    <location>
        <begin position="231"/>
        <end position="283"/>
    </location>
</feature>
<dbReference type="Proteomes" id="UP000009100">
    <property type="component" value="Chromosome 2"/>
</dbReference>
<organism evidence="11 12">
    <name type="scientific">Vibrio atlanticus (strain LGP32)</name>
    <name type="common">Vibrio splendidus (strain Mel32)</name>
    <dbReference type="NCBI Taxonomy" id="575788"/>
    <lineage>
        <taxon>Bacteria</taxon>
        <taxon>Pseudomonadati</taxon>
        <taxon>Pseudomonadota</taxon>
        <taxon>Gammaproteobacteria</taxon>
        <taxon>Vibrionales</taxon>
        <taxon>Vibrionaceae</taxon>
        <taxon>Vibrio</taxon>
    </lineage>
</organism>
<evidence type="ECO:0000256" key="2">
    <source>
        <dbReference type="ARBA" id="ARBA00022519"/>
    </source>
</evidence>
<dbReference type="SMART" id="SM00304">
    <property type="entry name" value="HAMP"/>
    <property type="match status" value="1"/>
</dbReference>
<dbReference type="InterPro" id="IPR000727">
    <property type="entry name" value="T_SNARE_dom"/>
</dbReference>
<dbReference type="PANTHER" id="PTHR32089">
    <property type="entry name" value="METHYL-ACCEPTING CHEMOTAXIS PROTEIN MCPB"/>
    <property type="match status" value="1"/>
</dbReference>
<evidence type="ECO:0000256" key="4">
    <source>
        <dbReference type="ARBA" id="ARBA00029447"/>
    </source>
</evidence>
<dbReference type="PROSITE" id="PS50885">
    <property type="entry name" value="HAMP"/>
    <property type="match status" value="1"/>
</dbReference>
<dbReference type="CDD" id="cd06225">
    <property type="entry name" value="HAMP"/>
    <property type="match status" value="1"/>
</dbReference>
<reference evidence="11 12" key="1">
    <citation type="submission" date="2009-02" db="EMBL/GenBank/DDBJ databases">
        <title>Vibrio splendidus str. LGP32 complete genome.</title>
        <authorList>
            <person name="Mazel D."/>
            <person name="Le Roux F."/>
        </authorList>
    </citation>
    <scope>NUCLEOTIDE SEQUENCE [LARGE SCALE GENOMIC DNA]</scope>
    <source>
        <strain evidence="11 12">LGP32</strain>
    </source>
</reference>
<gene>
    <name evidence="11" type="ordered locus">VS_II0204</name>
</gene>
<comment type="similarity">
    <text evidence="4">Belongs to the methyl-accepting chemotaxis (MCP) protein family.</text>
</comment>
<evidence type="ECO:0000256" key="1">
    <source>
        <dbReference type="ARBA" id="ARBA00004429"/>
    </source>
</evidence>
<evidence type="ECO:0000259" key="9">
    <source>
        <dbReference type="PROSITE" id="PS50192"/>
    </source>
</evidence>
<dbReference type="InterPro" id="IPR004089">
    <property type="entry name" value="MCPsignal_dom"/>
</dbReference>
<protein>
    <submittedName>
        <fullName evidence="11">Methyl-accepting chemotaxis protein</fullName>
    </submittedName>
</protein>
<dbReference type="GO" id="GO:0006935">
    <property type="term" value="P:chemotaxis"/>
    <property type="evidence" value="ECO:0007669"/>
    <property type="project" value="UniProtKB-ARBA"/>
</dbReference>
<dbReference type="Pfam" id="PF00672">
    <property type="entry name" value="HAMP"/>
    <property type="match status" value="1"/>
</dbReference>
<dbReference type="Gene3D" id="1.10.287.950">
    <property type="entry name" value="Methyl-accepting chemotaxis protein"/>
    <property type="match status" value="1"/>
</dbReference>
<evidence type="ECO:0000313" key="11">
    <source>
        <dbReference type="EMBL" id="CAV25540.1"/>
    </source>
</evidence>
<sequence length="560" mass="60638">MHRLIYLFIEGQFMRQLLSGLSIKIQILIPVLFSVVLLLTGVIIGGDKLENAFKDVSTATDQLILHKEELSEIVDNSYGMRIKAIYSLFNPDDVNTLVETLNQKRDQNSRLLSSLDTVPGMQDEVAAMSKAMDHYVSFSRNTMLPLLKAKHGNSVLTSDFDTRYQTAIDQYRHAGNEMVKAIDTLSKKLNLLATQQVHTNGQQHTSTLNTATIGLLVILSIALVISWTLAGIIVKPINNIQATMREVAKGNLLVKAEEHGDNEISRLAQDVNKSVEQLRDTVSSLSRISIEVASASTELAAVMTQSSANSDQEKQEVEQVASAVNQLESTAANVNENAVQADSASKQADEMATHSMSLFNESNQANEQMAIQLSEAANVVGTLKEHSEKIGNVIEVIQSISEQTNLLALNAAIEAARAGESGRGFAVVADEVRMLAARTQDSTKEIQTIIEGLQVQSGNANESMSSSLSMLEHNQTLSGEVSSALSGIANSVTDITEINTQVAAAAEEQSQVTSDINRNISNIYSLVSQNVTGITQAAAASHELSNLAEQQKQQLGFFKV</sequence>
<accession>B7VQH3</accession>
<keyword evidence="7" id="KW-0472">Membrane</keyword>
<dbReference type="EMBL" id="FM954973">
    <property type="protein sequence ID" value="CAV25540.1"/>
    <property type="molecule type" value="Genomic_DNA"/>
</dbReference>